<dbReference type="InterPro" id="IPR017871">
    <property type="entry name" value="ABC_transporter-like_CS"/>
</dbReference>
<dbReference type="GO" id="GO:0016887">
    <property type="term" value="F:ATP hydrolysis activity"/>
    <property type="evidence" value="ECO:0007669"/>
    <property type="project" value="InterPro"/>
</dbReference>
<gene>
    <name evidence="8" type="ORF">EFD55_19475</name>
    <name evidence="7" type="ORF">FHS26_003879</name>
</gene>
<evidence type="ECO:0000256" key="3">
    <source>
        <dbReference type="ARBA" id="ARBA00022448"/>
    </source>
</evidence>
<dbReference type="PROSITE" id="PS00211">
    <property type="entry name" value="ABC_TRANSPORTER_1"/>
    <property type="match status" value="2"/>
</dbReference>
<dbReference type="EMBL" id="RJJT01000013">
    <property type="protein sequence ID" value="RSB75448.1"/>
    <property type="molecule type" value="Genomic_DNA"/>
</dbReference>
<dbReference type="FunFam" id="3.40.50.300:FF:000016">
    <property type="entry name" value="Oligopeptide ABC transporter ATP-binding component"/>
    <property type="match status" value="2"/>
</dbReference>
<dbReference type="Proteomes" id="UP000277279">
    <property type="component" value="Unassembled WGS sequence"/>
</dbReference>
<dbReference type="NCBIfam" id="NF008453">
    <property type="entry name" value="PRK11308.1"/>
    <property type="match status" value="2"/>
</dbReference>
<dbReference type="Pfam" id="PF00005">
    <property type="entry name" value="ABC_tran"/>
    <property type="match status" value="2"/>
</dbReference>
<keyword evidence="4" id="KW-0547">Nucleotide-binding</keyword>
<keyword evidence="3" id="KW-0813">Transport</keyword>
<dbReference type="Pfam" id="PF08352">
    <property type="entry name" value="oligo_HPY"/>
    <property type="match status" value="2"/>
</dbReference>
<dbReference type="GO" id="GO:0005886">
    <property type="term" value="C:plasma membrane"/>
    <property type="evidence" value="ECO:0007669"/>
    <property type="project" value="UniProtKB-SubCell"/>
</dbReference>
<dbReference type="PANTHER" id="PTHR43776">
    <property type="entry name" value="TRANSPORT ATP-BINDING PROTEIN"/>
    <property type="match status" value="1"/>
</dbReference>
<dbReference type="SMART" id="SM00382">
    <property type="entry name" value="AAA"/>
    <property type="match status" value="2"/>
</dbReference>
<evidence type="ECO:0000259" key="6">
    <source>
        <dbReference type="PROSITE" id="PS50893"/>
    </source>
</evidence>
<comment type="caution">
    <text evidence="8">The sequence shown here is derived from an EMBL/GenBank/DDBJ whole genome shotgun (WGS) entry which is preliminary data.</text>
</comment>
<comment type="similarity">
    <text evidence="2">Belongs to the ABC transporter superfamily.</text>
</comment>
<evidence type="ECO:0000313" key="9">
    <source>
        <dbReference type="Proteomes" id="UP000277279"/>
    </source>
</evidence>
<sequence length="545" mass="60178">MSNMTEPLLSVRDLSVAFHQGGEASLAVDRISFDIAKGEVVALVGESGSGKSVSANSILRLLPYPSASHPSGEILFKGKDLLKASERALREVRGNDITMIFQEPMTSLNPLHNIEKQIAEILALHQGMSGQPARQRVLELLNQVGIREPEKRLKAYPHELSGGQRQRVMIAMALANRPELLIADEPTTALDVTVQAQILELLRQLKATHGMSLLFITHDLGIVRKFADRVCVMTKGRIVETGTVEDVFANPKHEYTRHLLASEPRGEPPLADPSKPIVMEGSDIRVWFPIKSGLMRRVVDHVKAVDGIDLSLRAGQTLGVVGESGSGKTTLGLALTRLISSQGRIAFVGRDIAGYSFSEMRPLRNQLQIVFQDPYGSLSPRMSVGDIIAEGLKVHERSLSAEERDQRVCWALEEVGLDPLTRWRYPHEFSGGQRQRIAIARAMVLKPRFVMLDEPTSALDMSVQAQVVDLLRDLQKKHDLAYLFISHDLKVVKALANDVIVMRFGKVVEQGPSSEIFRAPKQDYTRALMAAAFNIEAVPTPAVQQ</sequence>
<evidence type="ECO:0000313" key="8">
    <source>
        <dbReference type="EMBL" id="RSB75448.1"/>
    </source>
</evidence>
<keyword evidence="5 8" id="KW-0067">ATP-binding</keyword>
<dbReference type="PROSITE" id="PS50893">
    <property type="entry name" value="ABC_TRANSPORTER_2"/>
    <property type="match status" value="2"/>
</dbReference>
<proteinExistence type="inferred from homology"/>
<evidence type="ECO:0000256" key="4">
    <source>
        <dbReference type="ARBA" id="ARBA00022741"/>
    </source>
</evidence>
<dbReference type="NCBIfam" id="NF007739">
    <property type="entry name" value="PRK10419.1"/>
    <property type="match status" value="2"/>
</dbReference>
<evidence type="ECO:0000256" key="1">
    <source>
        <dbReference type="ARBA" id="ARBA00004417"/>
    </source>
</evidence>
<feature type="domain" description="ABC transporter" evidence="6">
    <location>
        <begin position="290"/>
        <end position="529"/>
    </location>
</feature>
<evidence type="ECO:0000256" key="5">
    <source>
        <dbReference type="ARBA" id="ARBA00022840"/>
    </source>
</evidence>
<dbReference type="GO" id="GO:0015833">
    <property type="term" value="P:peptide transport"/>
    <property type="evidence" value="ECO:0007669"/>
    <property type="project" value="InterPro"/>
</dbReference>
<comment type="subcellular location">
    <subcellularLocation>
        <location evidence="1">Cell inner membrane</location>
        <topology evidence="1">Peripheral membrane protein</topology>
    </subcellularLocation>
</comment>
<evidence type="ECO:0000313" key="10">
    <source>
        <dbReference type="Proteomes" id="UP000518315"/>
    </source>
</evidence>
<name>A0A3R9C2W2_9HYPH</name>
<reference evidence="8 9" key="1">
    <citation type="submission" date="2018-11" db="EMBL/GenBank/DDBJ databases">
        <authorList>
            <person name="Huo Y."/>
        </authorList>
    </citation>
    <scope>NUCLEOTIDE SEQUENCE [LARGE SCALE GENOMIC DNA]</scope>
    <source>
        <strain evidence="8 9">DSM 30132</strain>
    </source>
</reference>
<dbReference type="Proteomes" id="UP000518315">
    <property type="component" value="Unassembled WGS sequence"/>
</dbReference>
<dbReference type="InterPro" id="IPR003439">
    <property type="entry name" value="ABC_transporter-like_ATP-bd"/>
</dbReference>
<dbReference type="RefSeq" id="WP_125846657.1">
    <property type="nucleotide sequence ID" value="NZ_JACHXH010000013.1"/>
</dbReference>
<dbReference type="PANTHER" id="PTHR43776:SF7">
    <property type="entry name" value="D,D-DIPEPTIDE TRANSPORT ATP-BINDING PROTEIN DDPF-RELATED"/>
    <property type="match status" value="1"/>
</dbReference>
<dbReference type="CDD" id="cd03257">
    <property type="entry name" value="ABC_NikE_OppD_transporters"/>
    <property type="match status" value="2"/>
</dbReference>
<dbReference type="AlphaFoldDB" id="A0A3R9C2W2"/>
<protein>
    <submittedName>
        <fullName evidence="8">ABC transporter ATP-binding protein</fullName>
    </submittedName>
    <submittedName>
        <fullName evidence="7">Microcin C transport system ATP-binding protein</fullName>
    </submittedName>
</protein>
<dbReference type="Gene3D" id="3.40.50.300">
    <property type="entry name" value="P-loop containing nucleotide triphosphate hydrolases"/>
    <property type="match status" value="2"/>
</dbReference>
<dbReference type="GO" id="GO:0005524">
    <property type="term" value="F:ATP binding"/>
    <property type="evidence" value="ECO:0007669"/>
    <property type="project" value="UniProtKB-KW"/>
</dbReference>
<evidence type="ECO:0000313" key="7">
    <source>
        <dbReference type="EMBL" id="MBB3136131.1"/>
    </source>
</evidence>
<dbReference type="OrthoDB" id="9802264at2"/>
<dbReference type="SUPFAM" id="SSF52540">
    <property type="entry name" value="P-loop containing nucleoside triphosphate hydrolases"/>
    <property type="match status" value="2"/>
</dbReference>
<dbReference type="InterPro" id="IPR050319">
    <property type="entry name" value="ABC_transp_ATP-bind"/>
</dbReference>
<evidence type="ECO:0000256" key="2">
    <source>
        <dbReference type="ARBA" id="ARBA00005417"/>
    </source>
</evidence>
<organism evidence="8 9">
    <name type="scientific">Rhizobium pisi</name>
    <dbReference type="NCBI Taxonomy" id="574561"/>
    <lineage>
        <taxon>Bacteria</taxon>
        <taxon>Pseudomonadati</taxon>
        <taxon>Pseudomonadota</taxon>
        <taxon>Alphaproteobacteria</taxon>
        <taxon>Hyphomicrobiales</taxon>
        <taxon>Rhizobiaceae</taxon>
        <taxon>Rhizobium/Agrobacterium group</taxon>
        <taxon>Rhizobium</taxon>
    </lineage>
</organism>
<dbReference type="InterPro" id="IPR013563">
    <property type="entry name" value="Oligopep_ABC_C"/>
</dbReference>
<reference evidence="7 10" key="2">
    <citation type="submission" date="2020-08" db="EMBL/GenBank/DDBJ databases">
        <title>Genomic Encyclopedia of Type Strains, Phase III (KMG-III): the genomes of soil and plant-associated and newly described type strains.</title>
        <authorList>
            <person name="Whitman W."/>
        </authorList>
    </citation>
    <scope>NUCLEOTIDE SEQUENCE [LARGE SCALE GENOMIC DNA]</scope>
    <source>
        <strain evidence="7 10">CECT 4113</strain>
    </source>
</reference>
<dbReference type="GO" id="GO:0055085">
    <property type="term" value="P:transmembrane transport"/>
    <property type="evidence" value="ECO:0007669"/>
    <property type="project" value="UniProtKB-ARBA"/>
</dbReference>
<accession>A0A3R9C2W2</accession>
<dbReference type="InterPro" id="IPR003593">
    <property type="entry name" value="AAA+_ATPase"/>
</dbReference>
<feature type="domain" description="ABC transporter" evidence="6">
    <location>
        <begin position="11"/>
        <end position="260"/>
    </location>
</feature>
<keyword evidence="10" id="KW-1185">Reference proteome</keyword>
<dbReference type="InterPro" id="IPR027417">
    <property type="entry name" value="P-loop_NTPase"/>
</dbReference>
<dbReference type="EMBL" id="JACHXH010000013">
    <property type="protein sequence ID" value="MBB3136131.1"/>
    <property type="molecule type" value="Genomic_DNA"/>
</dbReference>